<protein>
    <submittedName>
        <fullName evidence="2">IS3 family transposase</fullName>
    </submittedName>
</protein>
<organism evidence="2 3">
    <name type="scientific">Cohnella zeiphila</name>
    <dbReference type="NCBI Taxonomy" id="2761120"/>
    <lineage>
        <taxon>Bacteria</taxon>
        <taxon>Bacillati</taxon>
        <taxon>Bacillota</taxon>
        <taxon>Bacilli</taxon>
        <taxon>Bacillales</taxon>
        <taxon>Paenibacillaceae</taxon>
        <taxon>Cohnella</taxon>
    </lineage>
</organism>
<dbReference type="Pfam" id="PF00665">
    <property type="entry name" value="rve"/>
    <property type="match status" value="1"/>
</dbReference>
<comment type="caution">
    <text evidence="2">The sequence shown here is derived from an EMBL/GenBank/DDBJ whole genome shotgun (WGS) entry which is preliminary data.</text>
</comment>
<dbReference type="GO" id="GO:0003676">
    <property type="term" value="F:nucleic acid binding"/>
    <property type="evidence" value="ECO:0007669"/>
    <property type="project" value="InterPro"/>
</dbReference>
<dbReference type="EMBL" id="JACJVO010000032">
    <property type="protein sequence ID" value="MBB6734050.1"/>
    <property type="molecule type" value="Genomic_DNA"/>
</dbReference>
<dbReference type="Proteomes" id="UP000564644">
    <property type="component" value="Unassembled WGS sequence"/>
</dbReference>
<evidence type="ECO:0000259" key="1">
    <source>
        <dbReference type="PROSITE" id="PS50994"/>
    </source>
</evidence>
<dbReference type="PANTHER" id="PTHR46889:SF4">
    <property type="entry name" value="TRANSPOSASE INSO FOR INSERTION SEQUENCE ELEMENT IS911B-RELATED"/>
    <property type="match status" value="1"/>
</dbReference>
<dbReference type="NCBIfam" id="NF033516">
    <property type="entry name" value="transpos_IS3"/>
    <property type="match status" value="1"/>
</dbReference>
<keyword evidence="3" id="KW-1185">Reference proteome</keyword>
<dbReference type="PROSITE" id="PS50994">
    <property type="entry name" value="INTEGRASE"/>
    <property type="match status" value="1"/>
</dbReference>
<evidence type="ECO:0000313" key="2">
    <source>
        <dbReference type="EMBL" id="MBB6734050.1"/>
    </source>
</evidence>
<dbReference type="Pfam" id="PF13333">
    <property type="entry name" value="rve_2"/>
    <property type="match status" value="1"/>
</dbReference>
<feature type="domain" description="Integrase catalytic" evidence="1">
    <location>
        <begin position="36"/>
        <end position="196"/>
    </location>
</feature>
<dbReference type="InterPro" id="IPR050900">
    <property type="entry name" value="Transposase_IS3/IS150/IS904"/>
</dbReference>
<dbReference type="InterPro" id="IPR036397">
    <property type="entry name" value="RNaseH_sf"/>
</dbReference>
<dbReference type="PANTHER" id="PTHR46889">
    <property type="entry name" value="TRANSPOSASE INSF FOR INSERTION SEQUENCE IS3B-RELATED"/>
    <property type="match status" value="1"/>
</dbReference>
<name>A0A7X0VXW5_9BACL</name>
<gene>
    <name evidence="2" type="ORF">H7C18_24315</name>
</gene>
<dbReference type="InterPro" id="IPR001584">
    <property type="entry name" value="Integrase_cat-core"/>
</dbReference>
<evidence type="ECO:0000313" key="3">
    <source>
        <dbReference type="Proteomes" id="UP000564644"/>
    </source>
</evidence>
<dbReference type="InterPro" id="IPR012337">
    <property type="entry name" value="RNaseH-like_sf"/>
</dbReference>
<dbReference type="AlphaFoldDB" id="A0A7X0VXW5"/>
<sequence>MKKHGLVSTYTVAQYKPHKSDSNKSEVKNQLKRKFNQEEPYAVVVSDLTYVRVAGKWNYVCLFVDLFNREIIGYSCGARKDAALVYKAIVSISVRLDRIQMFHTDRGREFDNKLISKALETFGISRSLSNKGCPYDNAVAEATYKIFKTEFANQTHFQSLKQLALELSDNVHWFNHHRIHGTLEYRTPVEARTQPS</sequence>
<dbReference type="GO" id="GO:0015074">
    <property type="term" value="P:DNA integration"/>
    <property type="evidence" value="ECO:0007669"/>
    <property type="project" value="InterPro"/>
</dbReference>
<reference evidence="2 3" key="1">
    <citation type="submission" date="2020-08" db="EMBL/GenBank/DDBJ databases">
        <title>Cohnella phylogeny.</title>
        <authorList>
            <person name="Dunlap C."/>
        </authorList>
    </citation>
    <scope>NUCLEOTIDE SEQUENCE [LARGE SCALE GENOMIC DNA]</scope>
    <source>
        <strain evidence="2 3">CBP 2801</strain>
    </source>
</reference>
<proteinExistence type="predicted"/>
<dbReference type="SUPFAM" id="SSF53098">
    <property type="entry name" value="Ribonuclease H-like"/>
    <property type="match status" value="1"/>
</dbReference>
<accession>A0A7X0VXW5</accession>
<dbReference type="InterPro" id="IPR048020">
    <property type="entry name" value="Transpos_IS3"/>
</dbReference>
<dbReference type="Gene3D" id="3.30.420.10">
    <property type="entry name" value="Ribonuclease H-like superfamily/Ribonuclease H"/>
    <property type="match status" value="1"/>
</dbReference>